<proteinExistence type="predicted"/>
<dbReference type="InterPro" id="IPR011990">
    <property type="entry name" value="TPR-like_helical_dom_sf"/>
</dbReference>
<evidence type="ECO:0000313" key="2">
    <source>
        <dbReference type="Proteomes" id="UP000737018"/>
    </source>
</evidence>
<accession>A0A8J4VAQ8</accession>
<dbReference type="Gene3D" id="1.25.40.10">
    <property type="entry name" value="Tetratricopeptide repeat domain"/>
    <property type="match status" value="1"/>
</dbReference>
<reference evidence="1" key="1">
    <citation type="submission" date="2020-03" db="EMBL/GenBank/DDBJ databases">
        <title>Castanea mollissima Vanexum genome sequencing.</title>
        <authorList>
            <person name="Staton M."/>
        </authorList>
    </citation>
    <scope>NUCLEOTIDE SEQUENCE</scope>
    <source>
        <tissue evidence="1">Leaf</tissue>
    </source>
</reference>
<name>A0A8J4VAQ8_9ROSI</name>
<dbReference type="PANTHER" id="PTHR45613">
    <property type="entry name" value="PENTATRICOPEPTIDE REPEAT-CONTAINING PROTEIN"/>
    <property type="match status" value="1"/>
</dbReference>
<evidence type="ECO:0008006" key="3">
    <source>
        <dbReference type="Google" id="ProtNLM"/>
    </source>
</evidence>
<comment type="caution">
    <text evidence="1">The sequence shown here is derived from an EMBL/GenBank/DDBJ whole genome shotgun (WGS) entry which is preliminary data.</text>
</comment>
<keyword evidence="2" id="KW-1185">Reference proteome</keyword>
<sequence length="252" mass="28954">MLKKLHQCQWNIYKPPVHFQILSSLLLFSKPSSSVSAAMLHHNQDQDQDQDHQLRTFAFGRFVGPRPRLYPPAELDRKISQFLLSHVLAGKKSFKDLHSLICQIVQHEGPASAPSICELLLSNFQGWDSNIVVWDMLAFAYSKFELVQDALFVLAKMKDLNLRASIQTYNSLLYNLRHTDIMWDVHNEIKDSRTPENEYTNSILIHGLCEQSRLQDAVSFLQISEGKDTGLSVVSFNTIMTRFHGRSLRVQK</sequence>
<evidence type="ECO:0000313" key="1">
    <source>
        <dbReference type="EMBL" id="KAF3943814.1"/>
    </source>
</evidence>
<organism evidence="1 2">
    <name type="scientific">Castanea mollissima</name>
    <name type="common">Chinese chestnut</name>
    <dbReference type="NCBI Taxonomy" id="60419"/>
    <lineage>
        <taxon>Eukaryota</taxon>
        <taxon>Viridiplantae</taxon>
        <taxon>Streptophyta</taxon>
        <taxon>Embryophyta</taxon>
        <taxon>Tracheophyta</taxon>
        <taxon>Spermatophyta</taxon>
        <taxon>Magnoliopsida</taxon>
        <taxon>eudicotyledons</taxon>
        <taxon>Gunneridae</taxon>
        <taxon>Pentapetalae</taxon>
        <taxon>rosids</taxon>
        <taxon>fabids</taxon>
        <taxon>Fagales</taxon>
        <taxon>Fagaceae</taxon>
        <taxon>Castanea</taxon>
    </lineage>
</organism>
<dbReference type="AlphaFoldDB" id="A0A8J4VAQ8"/>
<dbReference type="PANTHER" id="PTHR45613:SF9">
    <property type="entry name" value="MITOCHONDRIAL GROUP I INTRON SPLICING FACTOR CCM1"/>
    <property type="match status" value="1"/>
</dbReference>
<gene>
    <name evidence="1" type="ORF">CMV_029659</name>
</gene>
<dbReference type="OrthoDB" id="1748646at2759"/>
<dbReference type="Proteomes" id="UP000737018">
    <property type="component" value="Unassembled WGS sequence"/>
</dbReference>
<protein>
    <recommendedName>
        <fullName evidence="3">Pentatricopeptide repeat-containing protein</fullName>
    </recommendedName>
</protein>
<dbReference type="EMBL" id="JRKL02012769">
    <property type="protein sequence ID" value="KAF3943814.1"/>
    <property type="molecule type" value="Genomic_DNA"/>
</dbReference>